<feature type="transmembrane region" description="Helical" evidence="6">
    <location>
        <begin position="284"/>
        <end position="306"/>
    </location>
</feature>
<keyword evidence="5 6" id="KW-0472">Membrane</keyword>
<feature type="transmembrane region" description="Helical" evidence="6">
    <location>
        <begin position="405"/>
        <end position="427"/>
    </location>
</feature>
<dbReference type="AlphaFoldDB" id="A0A7Y0BN22"/>
<proteinExistence type="predicted"/>
<feature type="transmembrane region" description="Helical" evidence="6">
    <location>
        <begin position="113"/>
        <end position="138"/>
    </location>
</feature>
<dbReference type="SUPFAM" id="SSF103473">
    <property type="entry name" value="MFS general substrate transporter"/>
    <property type="match status" value="1"/>
</dbReference>
<feature type="transmembrane region" description="Helical" evidence="6">
    <location>
        <begin position="313"/>
        <end position="334"/>
    </location>
</feature>
<evidence type="ECO:0000313" key="8">
    <source>
        <dbReference type="EMBL" id="NML93208.1"/>
    </source>
</evidence>
<comment type="caution">
    <text evidence="8">The sequence shown here is derived from an EMBL/GenBank/DDBJ whole genome shotgun (WGS) entry which is preliminary data.</text>
</comment>
<dbReference type="InterPro" id="IPR036259">
    <property type="entry name" value="MFS_trans_sf"/>
</dbReference>
<dbReference type="GO" id="GO:0022857">
    <property type="term" value="F:transmembrane transporter activity"/>
    <property type="evidence" value="ECO:0007669"/>
    <property type="project" value="InterPro"/>
</dbReference>
<dbReference type="InterPro" id="IPR020846">
    <property type="entry name" value="MFS_dom"/>
</dbReference>
<accession>A0A7Y0BN22</accession>
<name>A0A7Y0BN22_9SPHN</name>
<feature type="transmembrane region" description="Helical" evidence="6">
    <location>
        <begin position="88"/>
        <end position="107"/>
    </location>
</feature>
<feature type="domain" description="Major facilitator superfamily (MFS) profile" evidence="7">
    <location>
        <begin position="22"/>
        <end position="438"/>
    </location>
</feature>
<feature type="transmembrane region" description="Helical" evidence="6">
    <location>
        <begin position="340"/>
        <end position="364"/>
    </location>
</feature>
<dbReference type="InterPro" id="IPR011701">
    <property type="entry name" value="MFS"/>
</dbReference>
<feature type="transmembrane region" description="Helical" evidence="6">
    <location>
        <begin position="55"/>
        <end position="76"/>
    </location>
</feature>
<evidence type="ECO:0000256" key="4">
    <source>
        <dbReference type="ARBA" id="ARBA00022989"/>
    </source>
</evidence>
<dbReference type="FunFam" id="1.20.1250.20:FF:000018">
    <property type="entry name" value="MFS transporter permease"/>
    <property type="match status" value="1"/>
</dbReference>
<dbReference type="Pfam" id="PF07690">
    <property type="entry name" value="MFS_1"/>
    <property type="match status" value="1"/>
</dbReference>
<evidence type="ECO:0000256" key="5">
    <source>
        <dbReference type="ARBA" id="ARBA00023136"/>
    </source>
</evidence>
<sequence length="448" mass="47671">MEHDERDGAIERTTMRKVAWRTLPLLMLAYLVAYIDRTNISFAAVTMNADLGFSATVYGIGAAMFSISYALFEVPSNLLGDKVGPRRWLARILVTWGLLSAATSLVGNAWQFYLVRFLLGIAEAGFYPCVVLYISGWFPPEYRARAVSRFYVALPVAMIVMGGLAGPLLRLDGTLGLRGWQWLLIAEGIPSVLIGLLVFLILPDRPETAGWLAGDERAWLVRRLARDATEAAEGRVRHGWRAVLHPLVLLLGLANLLNFVPVSAVVVYAPKMLMAFNAWSVDQAGALVALCGVITAMTTIGTGMFVDSSARRYFLAYGAHLIAAALGLALLSSATRGPALVVSTGYCLFMACSQAAGLLPVTLLSRLLHPGERAAGLAMGNTISQLGNFIGPVLFGIIYDASGGYRMGLAAIAPVPLVAIAIALMAGRTAGVLGPARRGAGGEVHGLG</sequence>
<feature type="transmembrane region" description="Helical" evidence="6">
    <location>
        <begin position="181"/>
        <end position="202"/>
    </location>
</feature>
<dbReference type="EMBL" id="JABBGM010000002">
    <property type="protein sequence ID" value="NML93208.1"/>
    <property type="molecule type" value="Genomic_DNA"/>
</dbReference>
<evidence type="ECO:0000256" key="2">
    <source>
        <dbReference type="ARBA" id="ARBA00022448"/>
    </source>
</evidence>
<feature type="transmembrane region" description="Helical" evidence="6">
    <location>
        <begin position="18"/>
        <end position="35"/>
    </location>
</feature>
<evidence type="ECO:0000313" key="9">
    <source>
        <dbReference type="Proteomes" id="UP000583556"/>
    </source>
</evidence>
<evidence type="ECO:0000259" key="7">
    <source>
        <dbReference type="PROSITE" id="PS50850"/>
    </source>
</evidence>
<dbReference type="PANTHER" id="PTHR43791:SF36">
    <property type="entry name" value="TRANSPORTER, PUTATIVE (AFU_ORTHOLOGUE AFUA_6G08340)-RELATED"/>
    <property type="match status" value="1"/>
</dbReference>
<dbReference type="Gene3D" id="1.20.1250.20">
    <property type="entry name" value="MFS general substrate transporter like domains"/>
    <property type="match status" value="2"/>
</dbReference>
<dbReference type="PROSITE" id="PS50850">
    <property type="entry name" value="MFS"/>
    <property type="match status" value="1"/>
</dbReference>
<evidence type="ECO:0000256" key="6">
    <source>
        <dbReference type="SAM" id="Phobius"/>
    </source>
</evidence>
<keyword evidence="3 6" id="KW-0812">Transmembrane</keyword>
<keyword evidence="4 6" id="KW-1133">Transmembrane helix</keyword>
<protein>
    <submittedName>
        <fullName evidence="8">MFS transporter</fullName>
    </submittedName>
</protein>
<evidence type="ECO:0000256" key="1">
    <source>
        <dbReference type="ARBA" id="ARBA00004141"/>
    </source>
</evidence>
<feature type="transmembrane region" description="Helical" evidence="6">
    <location>
        <begin position="150"/>
        <end position="169"/>
    </location>
</feature>
<feature type="transmembrane region" description="Helical" evidence="6">
    <location>
        <begin position="247"/>
        <end position="269"/>
    </location>
</feature>
<dbReference type="Proteomes" id="UP000583556">
    <property type="component" value="Unassembled WGS sequence"/>
</dbReference>
<comment type="subcellular location">
    <subcellularLocation>
        <location evidence="1">Membrane</location>
        <topology evidence="1">Multi-pass membrane protein</topology>
    </subcellularLocation>
</comment>
<evidence type="ECO:0000256" key="3">
    <source>
        <dbReference type="ARBA" id="ARBA00022692"/>
    </source>
</evidence>
<dbReference type="RefSeq" id="WP_169492457.1">
    <property type="nucleotide sequence ID" value="NZ_JABBGM010000002.1"/>
</dbReference>
<dbReference type="GO" id="GO:0016020">
    <property type="term" value="C:membrane"/>
    <property type="evidence" value="ECO:0007669"/>
    <property type="project" value="UniProtKB-SubCell"/>
</dbReference>
<feature type="transmembrane region" description="Helical" evidence="6">
    <location>
        <begin position="376"/>
        <end position="399"/>
    </location>
</feature>
<reference evidence="8 9" key="1">
    <citation type="submission" date="2020-04" db="EMBL/GenBank/DDBJ databases">
        <title>Novosphingobium sp. TW-4 isolated from soil.</title>
        <authorList>
            <person name="Dahal R.H."/>
            <person name="Chaudhary D.K."/>
        </authorList>
    </citation>
    <scope>NUCLEOTIDE SEQUENCE [LARGE SCALE GENOMIC DNA]</scope>
    <source>
        <strain evidence="8 9">TW-4</strain>
    </source>
</reference>
<keyword evidence="2" id="KW-0813">Transport</keyword>
<keyword evidence="9" id="KW-1185">Reference proteome</keyword>
<gene>
    <name evidence="8" type="ORF">HHL27_05930</name>
</gene>
<dbReference type="PANTHER" id="PTHR43791">
    <property type="entry name" value="PERMEASE-RELATED"/>
    <property type="match status" value="1"/>
</dbReference>
<organism evidence="8 9">
    <name type="scientific">Novosphingobium olei</name>
    <dbReference type="NCBI Taxonomy" id="2728851"/>
    <lineage>
        <taxon>Bacteria</taxon>
        <taxon>Pseudomonadati</taxon>
        <taxon>Pseudomonadota</taxon>
        <taxon>Alphaproteobacteria</taxon>
        <taxon>Sphingomonadales</taxon>
        <taxon>Sphingomonadaceae</taxon>
        <taxon>Novosphingobium</taxon>
    </lineage>
</organism>